<evidence type="ECO:0000256" key="2">
    <source>
        <dbReference type="ARBA" id="ARBA00022679"/>
    </source>
</evidence>
<accession>A0A3D9VFH6</accession>
<feature type="domain" description="Glycosyl transferase family 1" evidence="4">
    <location>
        <begin position="185"/>
        <end position="314"/>
    </location>
</feature>
<dbReference type="Pfam" id="PF13439">
    <property type="entry name" value="Glyco_transf_4"/>
    <property type="match status" value="1"/>
</dbReference>
<dbReference type="GO" id="GO:0016757">
    <property type="term" value="F:glycosyltransferase activity"/>
    <property type="evidence" value="ECO:0007669"/>
    <property type="project" value="UniProtKB-KW"/>
</dbReference>
<keyword evidence="2 6" id="KW-0808">Transferase</keyword>
<proteinExistence type="predicted"/>
<keyword evidence="7" id="KW-1185">Reference proteome</keyword>
<dbReference type="SUPFAM" id="SSF53756">
    <property type="entry name" value="UDP-Glycosyltransferase/glycogen phosphorylase"/>
    <property type="match status" value="1"/>
</dbReference>
<feature type="domain" description="Glycosyltransferase subfamily 4-like N-terminal" evidence="5">
    <location>
        <begin position="36"/>
        <end position="152"/>
    </location>
</feature>
<keyword evidence="1" id="KW-0328">Glycosyltransferase</keyword>
<evidence type="ECO:0000259" key="4">
    <source>
        <dbReference type="Pfam" id="PF00534"/>
    </source>
</evidence>
<evidence type="ECO:0000256" key="3">
    <source>
        <dbReference type="SAM" id="MobiDB-lite"/>
    </source>
</evidence>
<evidence type="ECO:0000313" key="6">
    <source>
        <dbReference type="EMBL" id="REF36904.1"/>
    </source>
</evidence>
<evidence type="ECO:0000313" key="7">
    <source>
        <dbReference type="Proteomes" id="UP000256485"/>
    </source>
</evidence>
<protein>
    <submittedName>
        <fullName evidence="6">Glycosyltransferase involved in cell wall biosynthesis</fullName>
    </submittedName>
</protein>
<evidence type="ECO:0000256" key="1">
    <source>
        <dbReference type="ARBA" id="ARBA00022676"/>
    </source>
</evidence>
<dbReference type="Gene3D" id="3.40.50.2000">
    <property type="entry name" value="Glycogen Phosphorylase B"/>
    <property type="match status" value="2"/>
</dbReference>
<comment type="caution">
    <text evidence="6">The sequence shown here is derived from an EMBL/GenBank/DDBJ whole genome shotgun (WGS) entry which is preliminary data.</text>
</comment>
<dbReference type="CDD" id="cd03802">
    <property type="entry name" value="GT4_AviGT4-like"/>
    <property type="match status" value="1"/>
</dbReference>
<evidence type="ECO:0000259" key="5">
    <source>
        <dbReference type="Pfam" id="PF13439"/>
    </source>
</evidence>
<dbReference type="PANTHER" id="PTHR12526:SF595">
    <property type="entry name" value="BLL5217 PROTEIN"/>
    <property type="match status" value="1"/>
</dbReference>
<dbReference type="RefSeq" id="WP_211310582.1">
    <property type="nucleotide sequence ID" value="NZ_QTUC01000001.1"/>
</dbReference>
<dbReference type="InterPro" id="IPR028098">
    <property type="entry name" value="Glyco_trans_4-like_N"/>
</dbReference>
<dbReference type="AlphaFoldDB" id="A0A3D9VFH6"/>
<organism evidence="6 7">
    <name type="scientific">Thermasporomyces composti</name>
    <dbReference type="NCBI Taxonomy" id="696763"/>
    <lineage>
        <taxon>Bacteria</taxon>
        <taxon>Bacillati</taxon>
        <taxon>Actinomycetota</taxon>
        <taxon>Actinomycetes</taxon>
        <taxon>Propionibacteriales</taxon>
        <taxon>Nocardioidaceae</taxon>
        <taxon>Thermasporomyces</taxon>
    </lineage>
</organism>
<feature type="compositionally biased region" description="Low complexity" evidence="3">
    <location>
        <begin position="384"/>
        <end position="405"/>
    </location>
</feature>
<dbReference type="EMBL" id="QTUC01000001">
    <property type="protein sequence ID" value="REF36904.1"/>
    <property type="molecule type" value="Genomic_DNA"/>
</dbReference>
<dbReference type="Proteomes" id="UP000256485">
    <property type="component" value="Unassembled WGS sequence"/>
</dbReference>
<reference evidence="6 7" key="1">
    <citation type="submission" date="2018-08" db="EMBL/GenBank/DDBJ databases">
        <title>Sequencing the genomes of 1000 actinobacteria strains.</title>
        <authorList>
            <person name="Klenk H.-P."/>
        </authorList>
    </citation>
    <scope>NUCLEOTIDE SEQUENCE [LARGE SCALE GENOMIC DNA]</scope>
    <source>
        <strain evidence="6 7">DSM 22891</strain>
    </source>
</reference>
<name>A0A3D9VFH6_THECX</name>
<sequence>MALEHPIVSTAGWTTRRPLRIAMVAPPWFELPPVGYGGIESVVADLVDALVARGHEITLVGSGRNGTKAQRFVQVFPEPPFQRLGEAMPEVVHAAAAAEALEGLDVDLVHDHCCAGPLLARGRRIPTVVTAHGPVTGEPGDYFRYLGDSIELVAISDAQRRLNPALNWVGRVHNAIDVDTFPFAETKDDYVLFLGRFNPDKGAHLAIDAARRAGRRIILAGKCNEALEKAYFEAEIKPRLGPGVEYVGEADATMKRELFAGARCLVFPIQWDEPFGMVMIEAMACGTPVVATRRGSVPEVVADGVTGHIIDDLDDLPAAIVAAEELSPTACRRHVRAKFDLPVMAEGYERVYRTLVEGRELLEELPEASARRRMPAMRPPTEVAAAAASTASTTPSTTTRPLPTAITEAGEVVRQADIDDLPDQRRRR</sequence>
<feature type="region of interest" description="Disordered" evidence="3">
    <location>
        <begin position="367"/>
        <end position="428"/>
    </location>
</feature>
<gene>
    <name evidence="6" type="ORF">DFJ64_2339</name>
</gene>
<dbReference type="Pfam" id="PF00534">
    <property type="entry name" value="Glycos_transf_1"/>
    <property type="match status" value="1"/>
</dbReference>
<dbReference type="InterPro" id="IPR001296">
    <property type="entry name" value="Glyco_trans_1"/>
</dbReference>
<dbReference type="PANTHER" id="PTHR12526">
    <property type="entry name" value="GLYCOSYLTRANSFERASE"/>
    <property type="match status" value="1"/>
</dbReference>